<evidence type="ECO:0000313" key="2">
    <source>
        <dbReference type="EMBL" id="HDQ98970.1"/>
    </source>
</evidence>
<feature type="transmembrane region" description="Helical" evidence="1">
    <location>
        <begin position="478"/>
        <end position="495"/>
    </location>
</feature>
<protein>
    <submittedName>
        <fullName evidence="2">Protein BatD</fullName>
    </submittedName>
</protein>
<organism evidence="2">
    <name type="scientific">candidate division WOR-3 bacterium</name>
    <dbReference type="NCBI Taxonomy" id="2052148"/>
    <lineage>
        <taxon>Bacteria</taxon>
        <taxon>Bacteria division WOR-3</taxon>
    </lineage>
</organism>
<evidence type="ECO:0000256" key="1">
    <source>
        <dbReference type="SAM" id="Phobius"/>
    </source>
</evidence>
<dbReference type="InterPro" id="IPR025738">
    <property type="entry name" value="BatD"/>
</dbReference>
<keyword evidence="1" id="KW-1133">Transmembrane helix</keyword>
<proteinExistence type="predicted"/>
<reference evidence="2" key="1">
    <citation type="journal article" date="2020" name="mSystems">
        <title>Genome- and Community-Level Interaction Insights into Carbon Utilization and Element Cycling Functions of Hydrothermarchaeota in Hydrothermal Sediment.</title>
        <authorList>
            <person name="Zhou Z."/>
            <person name="Liu Y."/>
            <person name="Xu W."/>
            <person name="Pan J."/>
            <person name="Luo Z.H."/>
            <person name="Li M."/>
        </authorList>
    </citation>
    <scope>NUCLEOTIDE SEQUENCE [LARGE SCALE GENOMIC DNA]</scope>
    <source>
        <strain evidence="2">SpSt-1182</strain>
    </source>
</reference>
<sequence length="616" mass="66345">MIPVRSMADTGLRNANPRPVRRGRLPVCCLLLALGIGSAAALEFRASVDRTRVGVGQRFTLTVTVSGSGLGRIPRPELPDLSDFDQLGSTSSQSTNIFFSGGRMTREETVSFIYQLAARREGELTIGPCRLSHGGNTYSTGPVTVTVVGADQSPSPARSAPAAPLDPFAPPAAEPVSTDEVQLIAGADRTDVWQGEQVTVTWTFYTRARVADLKLAQVPPFSGFWAEKLFDADRLDYQSRRLGEVEYSAATLKRVALFPTGPGRLEVGAMRIAGRAVRRGGFFFETTEPFEASSRPIAVTVRPLPDSGRPASFSGGVGAFAVSAELDRDSSDAGTPVNLVVRVEGAGNIQLIGAPKLPPVHGLRVLNPETRDRISRTGNRVRGTREFIYPLIPQSNGRHAAPAVEFGFFDPAEGGYYVRTTPRLEFVATGVQPVAARDDKEEDGMRVVSTDIRHIKGEGSRVQWFDWSGAGLPGRVGWLFYPAGLVLLGLGVALGRHRRRLEADRGYARSRRAAGLARRRLAAAARALRAGREAEFYAALAAGVAGYVGDRHNIEVAGMTGDELSAALAARGVAADTARRLLELIRTCEMARYSPGLVSCRPDELLDQARELLEKL</sequence>
<name>A0A7V0T4F6_UNCW3</name>
<dbReference type="EMBL" id="DSBX01000059">
    <property type="protein sequence ID" value="HDQ98970.1"/>
    <property type="molecule type" value="Genomic_DNA"/>
</dbReference>
<gene>
    <name evidence="2" type="ORF">ENN51_01595</name>
</gene>
<accession>A0A7V0T4F6</accession>
<keyword evidence="1" id="KW-0812">Transmembrane</keyword>
<dbReference type="Proteomes" id="UP000885672">
    <property type="component" value="Unassembled WGS sequence"/>
</dbReference>
<dbReference type="PANTHER" id="PTHR40940:SF2">
    <property type="entry name" value="BATD"/>
    <property type="match status" value="1"/>
</dbReference>
<keyword evidence="1" id="KW-0472">Membrane</keyword>
<dbReference type="AlphaFoldDB" id="A0A7V0T4F6"/>
<comment type="caution">
    <text evidence="2">The sequence shown here is derived from an EMBL/GenBank/DDBJ whole genome shotgun (WGS) entry which is preliminary data.</text>
</comment>
<dbReference type="PANTHER" id="PTHR40940">
    <property type="entry name" value="PROTEIN BATD-RELATED"/>
    <property type="match status" value="1"/>
</dbReference>
<dbReference type="Pfam" id="PF13584">
    <property type="entry name" value="BatD"/>
    <property type="match status" value="2"/>
</dbReference>